<dbReference type="STRING" id="52838.A0A4S8IGM8"/>
<dbReference type="Proteomes" id="UP000317650">
    <property type="component" value="Chromosome 9"/>
</dbReference>
<sequence>MKKVSSLLELDFVNNINRTLFCPIQQAMTPASPTRRHTKISMIGVGNVGMTISMDELTLVDAKPDKLRGEMLGSTPWPFSCTLGSRHLQTMR</sequence>
<reference evidence="1 2" key="1">
    <citation type="journal article" date="2019" name="Nat. Plants">
        <title>Genome sequencing of Musa balbisiana reveals subgenome evolution and function divergence in polyploid bananas.</title>
        <authorList>
            <person name="Yao X."/>
        </authorList>
    </citation>
    <scope>NUCLEOTIDE SEQUENCE [LARGE SCALE GENOMIC DNA]</scope>
    <source>
        <strain evidence="2">cv. DH-PKW</strain>
        <tissue evidence="1">Leaves</tissue>
    </source>
</reference>
<keyword evidence="2" id="KW-1185">Reference proteome</keyword>
<evidence type="ECO:0000313" key="2">
    <source>
        <dbReference type="Proteomes" id="UP000317650"/>
    </source>
</evidence>
<accession>A0A4S8IGM8</accession>
<dbReference type="InterPro" id="IPR036291">
    <property type="entry name" value="NAD(P)-bd_dom_sf"/>
</dbReference>
<gene>
    <name evidence="1" type="ORF">C4D60_Mb09t05530</name>
</gene>
<protein>
    <recommendedName>
        <fullName evidence="3">Lactate/malate dehydrogenase N-terminal domain-containing protein</fullName>
    </recommendedName>
</protein>
<evidence type="ECO:0008006" key="3">
    <source>
        <dbReference type="Google" id="ProtNLM"/>
    </source>
</evidence>
<comment type="caution">
    <text evidence="1">The sequence shown here is derived from an EMBL/GenBank/DDBJ whole genome shotgun (WGS) entry which is preliminary data.</text>
</comment>
<dbReference type="SUPFAM" id="SSF51735">
    <property type="entry name" value="NAD(P)-binding Rossmann-fold domains"/>
    <property type="match status" value="1"/>
</dbReference>
<name>A0A4S8IGM8_MUSBA</name>
<dbReference type="AlphaFoldDB" id="A0A4S8IGM8"/>
<organism evidence="1 2">
    <name type="scientific">Musa balbisiana</name>
    <name type="common">Banana</name>
    <dbReference type="NCBI Taxonomy" id="52838"/>
    <lineage>
        <taxon>Eukaryota</taxon>
        <taxon>Viridiplantae</taxon>
        <taxon>Streptophyta</taxon>
        <taxon>Embryophyta</taxon>
        <taxon>Tracheophyta</taxon>
        <taxon>Spermatophyta</taxon>
        <taxon>Magnoliopsida</taxon>
        <taxon>Liliopsida</taxon>
        <taxon>Zingiberales</taxon>
        <taxon>Musaceae</taxon>
        <taxon>Musa</taxon>
    </lineage>
</organism>
<dbReference type="EMBL" id="PYDT01000010">
    <property type="protein sequence ID" value="THU46492.1"/>
    <property type="molecule type" value="Genomic_DNA"/>
</dbReference>
<proteinExistence type="predicted"/>
<evidence type="ECO:0000313" key="1">
    <source>
        <dbReference type="EMBL" id="THU46492.1"/>
    </source>
</evidence>